<keyword evidence="1" id="KW-1133">Transmembrane helix</keyword>
<evidence type="ECO:0000313" key="3">
    <source>
        <dbReference type="Proteomes" id="UP000027647"/>
    </source>
</evidence>
<dbReference type="eggNOG" id="ENOG5031CDD">
    <property type="taxonomic scope" value="Bacteria"/>
</dbReference>
<dbReference type="RefSeq" id="WP_034961294.1">
    <property type="nucleotide sequence ID" value="NZ_JMIW01000006.1"/>
</dbReference>
<dbReference type="Proteomes" id="UP000027647">
    <property type="component" value="Unassembled WGS sequence"/>
</dbReference>
<reference evidence="2 3" key="1">
    <citation type="submission" date="2014-04" db="EMBL/GenBank/DDBJ databases">
        <title>A comprehensive comparison of genomes of Erythrobacter spp. strains.</title>
        <authorList>
            <person name="Zheng Q."/>
        </authorList>
    </citation>
    <scope>NUCLEOTIDE SEQUENCE [LARGE SCALE GENOMIC DNA]</scope>
    <source>
        <strain evidence="2 3">DSM 6997</strain>
    </source>
</reference>
<protein>
    <submittedName>
        <fullName evidence="2">Oxidase</fullName>
    </submittedName>
</protein>
<dbReference type="OrthoDB" id="6199137at2"/>
<gene>
    <name evidence="2" type="ORF">EH31_13885</name>
</gene>
<accession>A0A074M3G4</accession>
<keyword evidence="1" id="KW-0812">Transmembrane</keyword>
<comment type="caution">
    <text evidence="2">The sequence shown here is derived from an EMBL/GenBank/DDBJ whole genome shotgun (WGS) entry which is preliminary data.</text>
</comment>
<dbReference type="Pfam" id="PF10617">
    <property type="entry name" value="DUF2474"/>
    <property type="match status" value="1"/>
</dbReference>
<dbReference type="EMBL" id="JMIW01000006">
    <property type="protein sequence ID" value="KEO89121.1"/>
    <property type="molecule type" value="Genomic_DNA"/>
</dbReference>
<dbReference type="STRING" id="1044.EH31_13885"/>
<organism evidence="2 3">
    <name type="scientific">Erythrobacter longus</name>
    <dbReference type="NCBI Taxonomy" id="1044"/>
    <lineage>
        <taxon>Bacteria</taxon>
        <taxon>Pseudomonadati</taxon>
        <taxon>Pseudomonadota</taxon>
        <taxon>Alphaproteobacteria</taxon>
        <taxon>Sphingomonadales</taxon>
        <taxon>Erythrobacteraceae</taxon>
        <taxon>Erythrobacter/Porphyrobacter group</taxon>
        <taxon>Erythrobacter</taxon>
    </lineage>
</organism>
<evidence type="ECO:0000256" key="1">
    <source>
        <dbReference type="SAM" id="Phobius"/>
    </source>
</evidence>
<dbReference type="AlphaFoldDB" id="A0A074M3G4"/>
<name>A0A074M3G4_ERYLO</name>
<evidence type="ECO:0000313" key="2">
    <source>
        <dbReference type="EMBL" id="KEO89121.1"/>
    </source>
</evidence>
<sequence length="43" mass="4978">MPRPDTKPQSPLWKRLAWMAAIWLASVTVLGVVAMIIRFWLKV</sequence>
<proteinExistence type="predicted"/>
<keyword evidence="3" id="KW-1185">Reference proteome</keyword>
<dbReference type="InterPro" id="IPR018895">
    <property type="entry name" value="DUF2474"/>
</dbReference>
<feature type="transmembrane region" description="Helical" evidence="1">
    <location>
        <begin position="20"/>
        <end position="41"/>
    </location>
</feature>
<keyword evidence="1" id="KW-0472">Membrane</keyword>